<dbReference type="RefSeq" id="WP_075868725.1">
    <property type="nucleotide sequence ID" value="NZ_CALYQA010000004.1"/>
</dbReference>
<name>A0A1R0F9Q1_9HYPH</name>
<feature type="transmembrane region" description="Helical" evidence="1">
    <location>
        <begin position="267"/>
        <end position="286"/>
    </location>
</feature>
<comment type="caution">
    <text evidence="3">The sequence shown here is derived from an EMBL/GenBank/DDBJ whole genome shotgun (WGS) entry which is preliminary data.</text>
</comment>
<keyword evidence="1" id="KW-1133">Transmembrane helix</keyword>
<feature type="transmembrane region" description="Helical" evidence="1">
    <location>
        <begin position="12"/>
        <end position="32"/>
    </location>
</feature>
<keyword evidence="1" id="KW-0472">Membrane</keyword>
<feature type="transmembrane region" description="Helical" evidence="1">
    <location>
        <begin position="87"/>
        <end position="110"/>
    </location>
</feature>
<dbReference type="Pfam" id="PF01757">
    <property type="entry name" value="Acyl_transf_3"/>
    <property type="match status" value="1"/>
</dbReference>
<evidence type="ECO:0000256" key="1">
    <source>
        <dbReference type="SAM" id="Phobius"/>
    </source>
</evidence>
<feature type="transmembrane region" description="Helical" evidence="1">
    <location>
        <begin position="332"/>
        <end position="353"/>
    </location>
</feature>
<dbReference type="InterPro" id="IPR002656">
    <property type="entry name" value="Acyl_transf_3_dom"/>
</dbReference>
<feature type="transmembrane region" description="Helical" evidence="1">
    <location>
        <begin position="44"/>
        <end position="66"/>
    </location>
</feature>
<dbReference type="AlphaFoldDB" id="A0A1R0F9Q1"/>
<sequence>MAGHKRNISLDGLRGLAAIAVLLLHCMLSFFPQTRDATNNAAKILYFIYNGHASVFIFFVLSGFVLTRGFFLIGDAKIIYKSAIKRLPRLMGPVLVTVLFSYLLFVLQLYRYREVGEIVGSQWLYNFSNSHGQNFQPKLADAILEGAFYTFVRGDRYYDSSLWTMKIEFIGSFVVFSLALLSSIKNNNYIFLMFVFLATSVIINQDYTYMGLIAGITLSKFLPETYSIPSVLKIILVLIAIYFMNFIGKDVRYFEWMYNLVGEKRGYFYIISGMILIAIFYNLDIINRNPSVLKFFSFLGELSFPLYLIHIPIVYSLGCWIFLVFHNEFPNSAPFIAFFVSFISSILAALPLMKFNKWWLKRVNNVADLVTRS</sequence>
<evidence type="ECO:0000313" key="3">
    <source>
        <dbReference type="EMBL" id="OLY43648.1"/>
    </source>
</evidence>
<feature type="transmembrane region" description="Helical" evidence="1">
    <location>
        <begin position="306"/>
        <end position="325"/>
    </location>
</feature>
<dbReference type="InterPro" id="IPR050879">
    <property type="entry name" value="Acyltransferase_3"/>
</dbReference>
<keyword evidence="1" id="KW-0812">Transmembrane</keyword>
<feature type="transmembrane region" description="Helical" evidence="1">
    <location>
        <begin position="189"/>
        <end position="207"/>
    </location>
</feature>
<evidence type="ECO:0000259" key="2">
    <source>
        <dbReference type="Pfam" id="PF01757"/>
    </source>
</evidence>
<protein>
    <submittedName>
        <fullName evidence="3">Peptidoglycan/LPS O-acetylase</fullName>
    </submittedName>
</protein>
<proteinExistence type="predicted"/>
<feature type="transmembrane region" description="Helical" evidence="1">
    <location>
        <begin position="227"/>
        <end position="247"/>
    </location>
</feature>
<dbReference type="OrthoDB" id="9796461at2"/>
<dbReference type="EMBL" id="LXYT01000001">
    <property type="protein sequence ID" value="OLY43648.1"/>
    <property type="molecule type" value="Genomic_DNA"/>
</dbReference>
<feature type="transmembrane region" description="Helical" evidence="1">
    <location>
        <begin position="163"/>
        <end position="182"/>
    </location>
</feature>
<accession>A0A1R0F9Q1</accession>
<dbReference type="PANTHER" id="PTHR23028">
    <property type="entry name" value="ACETYLTRANSFERASE"/>
    <property type="match status" value="1"/>
</dbReference>
<gene>
    <name evidence="3" type="ORF">PEB0149_010810</name>
</gene>
<evidence type="ECO:0000313" key="4">
    <source>
        <dbReference type="Proteomes" id="UP000187344"/>
    </source>
</evidence>
<organism evidence="3 4">
    <name type="scientific">Bartonella apis</name>
    <dbReference type="NCBI Taxonomy" id="1686310"/>
    <lineage>
        <taxon>Bacteria</taxon>
        <taxon>Pseudomonadati</taxon>
        <taxon>Pseudomonadota</taxon>
        <taxon>Alphaproteobacteria</taxon>
        <taxon>Hyphomicrobiales</taxon>
        <taxon>Bartonellaceae</taxon>
        <taxon>Bartonella</taxon>
    </lineage>
</organism>
<reference evidence="3 4" key="1">
    <citation type="submission" date="2016-12" db="EMBL/GenBank/DDBJ databases">
        <title>Comparative genomics of Bartonella apis.</title>
        <authorList>
            <person name="Engel P."/>
        </authorList>
    </citation>
    <scope>NUCLEOTIDE SEQUENCE [LARGE SCALE GENOMIC DNA]</scope>
    <source>
        <strain evidence="3 4">PEB0149</strain>
    </source>
</reference>
<dbReference type="PANTHER" id="PTHR23028:SF134">
    <property type="entry name" value="PUTATIVE (AFU_ORTHOLOGUE AFUA_4G08520)-RELATED"/>
    <property type="match status" value="1"/>
</dbReference>
<feature type="domain" description="Acyltransferase 3" evidence="2">
    <location>
        <begin position="7"/>
        <end position="352"/>
    </location>
</feature>
<keyword evidence="4" id="KW-1185">Reference proteome</keyword>
<dbReference type="Proteomes" id="UP000187344">
    <property type="component" value="Unassembled WGS sequence"/>
</dbReference>
<dbReference type="GO" id="GO:0016747">
    <property type="term" value="F:acyltransferase activity, transferring groups other than amino-acyl groups"/>
    <property type="evidence" value="ECO:0007669"/>
    <property type="project" value="InterPro"/>
</dbReference>